<keyword evidence="10" id="KW-0862">Zinc</keyword>
<keyword evidence="16" id="KW-1185">Reference proteome</keyword>
<proteinExistence type="inferred from homology"/>
<evidence type="ECO:0000256" key="10">
    <source>
        <dbReference type="ARBA" id="ARBA00022833"/>
    </source>
</evidence>
<comment type="cofactor">
    <cofactor evidence="2">
        <name>Zn(2+)</name>
        <dbReference type="ChEBI" id="CHEBI:29105"/>
    </cofactor>
</comment>
<sequence>MMANNLKHCVLLLHDNEEPVKQEAVKVLLKMCNNIIKNPKDSKYRKIFLSNAVVSKKLLPANGAIECLFEAGFIENDDGFLLPLNNSLTGIKELFELLNNLSKPKSVPTSITKQNSTTIDFEEEYHKIGFLTEMMLHFKNVIRFEDKNLQEKVKSIVPIIKFEINAMQKLRNIQKEIKISKVDDDIVIEDLILSELMSWFKNSFFQWVNSPECDKCSGECSYDRSIKSNNPLVSRIEIHRCGSCNYENKFVRYTHPEPLLYTRRGRCGEWALVFTLICRTMGFDARLVHDFTDHVWTEVWSVAHNRWIHADACENVMDSPLMYEKGWGKKLNYIIAYSRDEVQDVTWRYTQNYKDVLNRRTECSEETLIKYIDKLNKKRQNASDYSAVRKNFVIRRRALELADMLTAPPGCKKPCEESINESQYGGRTSGSLAWRLARGEMGGGPSEKTVWNIPTGTMEFELTYFIAGDKYIAKDITNDKILLEKKGWQNGVDHTEGGIFRKEELDWKMVYLARSEKSSNGLIVWSFNVEDSKNMCIEKIHFQATVKTFNNGKVDWKAKGINEMNNEKEYTVSIPNCENVEVKDLKSAIKLSVNASLYGGEGDSAWQHAQLFRTSLKENINAPSMVIRISLSNKLKT</sequence>
<comment type="catalytic activity">
    <reaction evidence="1">
        <text>Hydrolysis of an N(4)-(acetyl-beta-D-glucosaminyl)asparagine residue in which the glucosamine residue may be further glycosylated, to yield a (substituted) N-acetyl-beta-D-glucosaminylamine and a peptide containing an aspartate residue.</text>
        <dbReference type="EC" id="3.5.1.52"/>
    </reaction>
</comment>
<dbReference type="GO" id="GO:0005737">
    <property type="term" value="C:cytoplasm"/>
    <property type="evidence" value="ECO:0007669"/>
    <property type="project" value="UniProtKB-SubCell"/>
</dbReference>
<dbReference type="Gene3D" id="1.20.58.2190">
    <property type="match status" value="1"/>
</dbReference>
<dbReference type="SMART" id="SM00580">
    <property type="entry name" value="PUG"/>
    <property type="match status" value="1"/>
</dbReference>
<dbReference type="Gene3D" id="3.10.620.30">
    <property type="match status" value="1"/>
</dbReference>
<reference evidence="15 16" key="1">
    <citation type="journal article" date="2024" name="bioRxiv">
        <title>A reference genome for Trichogramma kaykai: A tiny desert-dwelling parasitoid wasp with competing sex-ratio distorters.</title>
        <authorList>
            <person name="Culotta J."/>
            <person name="Lindsey A.R."/>
        </authorList>
    </citation>
    <scope>NUCLEOTIDE SEQUENCE [LARGE SCALE GENOMIC DNA]</scope>
    <source>
        <strain evidence="15 16">KSX58</strain>
    </source>
</reference>
<dbReference type="Pfam" id="PF04721">
    <property type="entry name" value="PAW"/>
    <property type="match status" value="1"/>
</dbReference>
<dbReference type="InterPro" id="IPR050883">
    <property type="entry name" value="PNGase"/>
</dbReference>
<dbReference type="Proteomes" id="UP001627154">
    <property type="component" value="Unassembled WGS sequence"/>
</dbReference>
<evidence type="ECO:0000256" key="2">
    <source>
        <dbReference type="ARBA" id="ARBA00001947"/>
    </source>
</evidence>
<dbReference type="InterPro" id="IPR036339">
    <property type="entry name" value="PUB-like_dom_sf"/>
</dbReference>
<accession>A0ABD2XA92</accession>
<dbReference type="InterPro" id="IPR038680">
    <property type="entry name" value="PAW_sf"/>
</dbReference>
<dbReference type="InterPro" id="IPR018997">
    <property type="entry name" value="PUB_domain"/>
</dbReference>
<keyword evidence="8" id="KW-0479">Metal-binding</keyword>
<comment type="function">
    <text evidence="11">Specifically deglycosylates the denatured form of N-linked glycoproteins in the cytoplasm and assists their proteasome-mediated degradation. Cleaves the beta-aspartyl-glucosamine (GlcNAc) of the glycan and the amide side chain of Asn, converting Asn to Asp. Prefers proteins containing high-mannose over those bearing complex type oligosaccharides. Can recognize misfolded proteins in the endoplasmic reticulum that are exported to the cytosol to be destroyed and deglycosylate them, while it has no activity toward native proteins. Deglycosylation is a prerequisite for subsequent proteasome-mediated degradation of some, but not all, misfolded glycoproteins.</text>
</comment>
<comment type="similarity">
    <text evidence="4 13">Belongs to the transglutaminase-like superfamily. PNGase family.</text>
</comment>
<dbReference type="InterPro" id="IPR038765">
    <property type="entry name" value="Papain-like_cys_pep_sf"/>
</dbReference>
<evidence type="ECO:0000313" key="16">
    <source>
        <dbReference type="Proteomes" id="UP001627154"/>
    </source>
</evidence>
<dbReference type="InterPro" id="IPR006588">
    <property type="entry name" value="Peptide_N_glycanase_PAW_dom"/>
</dbReference>
<dbReference type="PANTHER" id="PTHR12143">
    <property type="entry name" value="PEPTIDE N-GLYCANASE PNGASE -RELATED"/>
    <property type="match status" value="1"/>
</dbReference>
<dbReference type="InterPro" id="IPR002931">
    <property type="entry name" value="Transglutaminase-like"/>
</dbReference>
<name>A0ABD2XA92_9HYME</name>
<evidence type="ECO:0000256" key="5">
    <source>
        <dbReference type="ARBA" id="ARBA00012158"/>
    </source>
</evidence>
<dbReference type="AlphaFoldDB" id="A0ABD2XA92"/>
<evidence type="ECO:0000256" key="4">
    <source>
        <dbReference type="ARBA" id="ARBA00009390"/>
    </source>
</evidence>
<dbReference type="PROSITE" id="PS51398">
    <property type="entry name" value="PAW"/>
    <property type="match status" value="1"/>
</dbReference>
<comment type="caution">
    <text evidence="15">The sequence shown here is derived from an EMBL/GenBank/DDBJ whole genome shotgun (WGS) entry which is preliminary data.</text>
</comment>
<dbReference type="Pfam" id="PF01841">
    <property type="entry name" value="Transglut_core"/>
    <property type="match status" value="1"/>
</dbReference>
<dbReference type="Gene3D" id="2.20.25.10">
    <property type="match status" value="1"/>
</dbReference>
<keyword evidence="7" id="KW-0963">Cytoplasm</keyword>
<feature type="domain" description="PAW" evidence="14">
    <location>
        <begin position="423"/>
        <end position="634"/>
    </location>
</feature>
<evidence type="ECO:0000313" key="15">
    <source>
        <dbReference type="EMBL" id="KAL3402190.1"/>
    </source>
</evidence>
<dbReference type="PANTHER" id="PTHR12143:SF19">
    <property type="entry name" value="PEPTIDE-N(4)-(N-ACETYL-BETA-GLUCOSAMINYL)ASPARAGINE AMIDASE"/>
    <property type="match status" value="1"/>
</dbReference>
<gene>
    <name evidence="15" type="ORF">TKK_004735</name>
</gene>
<dbReference type="SMART" id="SM00460">
    <property type="entry name" value="TGc"/>
    <property type="match status" value="1"/>
</dbReference>
<protein>
    <recommendedName>
        <fullName evidence="6">Peptide-N(4)-(N-acetyl-beta-glucosaminyl)asparagine amidase</fullName>
        <ecNumber evidence="5">3.5.1.52</ecNumber>
    </recommendedName>
    <alternativeName>
        <fullName evidence="12">Peptide:N-glycanase</fullName>
    </alternativeName>
</protein>
<dbReference type="Pfam" id="PF09409">
    <property type="entry name" value="PUB"/>
    <property type="match status" value="1"/>
</dbReference>
<dbReference type="Gene3D" id="2.60.120.1020">
    <property type="entry name" value="Peptide N glycanase, PAW domain"/>
    <property type="match status" value="1"/>
</dbReference>
<keyword evidence="9" id="KW-0378">Hydrolase</keyword>
<evidence type="ECO:0000256" key="11">
    <source>
        <dbReference type="ARBA" id="ARBA00024870"/>
    </source>
</evidence>
<organism evidence="15 16">
    <name type="scientific">Trichogramma kaykai</name>
    <dbReference type="NCBI Taxonomy" id="54128"/>
    <lineage>
        <taxon>Eukaryota</taxon>
        <taxon>Metazoa</taxon>
        <taxon>Ecdysozoa</taxon>
        <taxon>Arthropoda</taxon>
        <taxon>Hexapoda</taxon>
        <taxon>Insecta</taxon>
        <taxon>Pterygota</taxon>
        <taxon>Neoptera</taxon>
        <taxon>Endopterygota</taxon>
        <taxon>Hymenoptera</taxon>
        <taxon>Apocrita</taxon>
        <taxon>Proctotrupomorpha</taxon>
        <taxon>Chalcidoidea</taxon>
        <taxon>Trichogrammatidae</taxon>
        <taxon>Trichogramma</taxon>
    </lineage>
</organism>
<dbReference type="SUPFAM" id="SSF49785">
    <property type="entry name" value="Galactose-binding domain-like"/>
    <property type="match status" value="1"/>
</dbReference>
<evidence type="ECO:0000256" key="12">
    <source>
        <dbReference type="ARBA" id="ARBA00032901"/>
    </source>
</evidence>
<evidence type="ECO:0000256" key="6">
    <source>
        <dbReference type="ARBA" id="ARBA00018546"/>
    </source>
</evidence>
<evidence type="ECO:0000256" key="8">
    <source>
        <dbReference type="ARBA" id="ARBA00022723"/>
    </source>
</evidence>
<evidence type="ECO:0000256" key="1">
    <source>
        <dbReference type="ARBA" id="ARBA00001650"/>
    </source>
</evidence>
<dbReference type="GO" id="GO:0000224">
    <property type="term" value="F:peptide-N4-(N-acetyl-beta-glucosaminyl)asparagine amidase activity"/>
    <property type="evidence" value="ECO:0007669"/>
    <property type="project" value="UniProtKB-EC"/>
</dbReference>
<dbReference type="InterPro" id="IPR008979">
    <property type="entry name" value="Galactose-bd-like_sf"/>
</dbReference>
<dbReference type="SUPFAM" id="SSF54001">
    <property type="entry name" value="Cysteine proteinases"/>
    <property type="match status" value="1"/>
</dbReference>
<comment type="subcellular location">
    <subcellularLocation>
        <location evidence="3">Cytoplasm</location>
    </subcellularLocation>
</comment>
<evidence type="ECO:0000259" key="14">
    <source>
        <dbReference type="PROSITE" id="PS51398"/>
    </source>
</evidence>
<dbReference type="GO" id="GO:0046872">
    <property type="term" value="F:metal ion binding"/>
    <property type="evidence" value="ECO:0007669"/>
    <property type="project" value="UniProtKB-KW"/>
</dbReference>
<evidence type="ECO:0000256" key="7">
    <source>
        <dbReference type="ARBA" id="ARBA00022490"/>
    </source>
</evidence>
<evidence type="ECO:0000256" key="9">
    <source>
        <dbReference type="ARBA" id="ARBA00022801"/>
    </source>
</evidence>
<dbReference type="EC" id="3.5.1.52" evidence="5"/>
<dbReference type="SUPFAM" id="SSF143503">
    <property type="entry name" value="PUG domain-like"/>
    <property type="match status" value="1"/>
</dbReference>
<dbReference type="EMBL" id="JBJJXI010000037">
    <property type="protein sequence ID" value="KAL3402190.1"/>
    <property type="molecule type" value="Genomic_DNA"/>
</dbReference>
<evidence type="ECO:0000256" key="13">
    <source>
        <dbReference type="PROSITE-ProRule" id="PRU00731"/>
    </source>
</evidence>
<evidence type="ECO:0000256" key="3">
    <source>
        <dbReference type="ARBA" id="ARBA00004496"/>
    </source>
</evidence>